<dbReference type="Proteomes" id="UP000077755">
    <property type="component" value="Chromosome 9"/>
</dbReference>
<feature type="transmembrane region" description="Helical" evidence="4">
    <location>
        <begin position="142"/>
        <end position="162"/>
    </location>
</feature>
<keyword evidence="4" id="KW-0812">Transmembrane</keyword>
<dbReference type="InterPro" id="IPR018490">
    <property type="entry name" value="cNMP-bd_dom_sf"/>
</dbReference>
<keyword evidence="1" id="KW-1071">Ligand-gated ion channel</keyword>
<reference evidence="5" key="2">
    <citation type="submission" date="2022-03" db="EMBL/GenBank/DDBJ databases">
        <title>Draft title - Genomic analysis of global carrot germplasm unveils the trajectory of domestication and the origin of high carotenoid orange carrot.</title>
        <authorList>
            <person name="Iorizzo M."/>
            <person name="Ellison S."/>
            <person name="Senalik D."/>
            <person name="Macko-Podgorni A."/>
            <person name="Grzebelus D."/>
            <person name="Bostan H."/>
            <person name="Rolling W."/>
            <person name="Curaba J."/>
            <person name="Simon P."/>
        </authorList>
    </citation>
    <scope>NUCLEOTIDE SEQUENCE</scope>
    <source>
        <tissue evidence="5">Leaf</tissue>
    </source>
</reference>
<dbReference type="PANTHER" id="PTHR45651:SF11">
    <property type="entry name" value="CYCLIC NUCLEOTIDE-GATED ION CHANNEL 20, CHLOROPLASTIC-RELATED"/>
    <property type="match status" value="1"/>
</dbReference>
<evidence type="ECO:0000256" key="4">
    <source>
        <dbReference type="SAM" id="Phobius"/>
    </source>
</evidence>
<feature type="transmembrane region" description="Helical" evidence="4">
    <location>
        <begin position="216"/>
        <end position="237"/>
    </location>
</feature>
<dbReference type="GO" id="GO:0034220">
    <property type="term" value="P:monoatomic ion transmembrane transport"/>
    <property type="evidence" value="ECO:0007669"/>
    <property type="project" value="UniProtKB-KW"/>
</dbReference>
<keyword evidence="4" id="KW-0472">Membrane</keyword>
<dbReference type="Gene3D" id="2.60.120.10">
    <property type="entry name" value="Jelly Rolls"/>
    <property type="match status" value="1"/>
</dbReference>
<dbReference type="PROSITE" id="PS50042">
    <property type="entry name" value="CNMP_BINDING_3"/>
    <property type="match status" value="1"/>
</dbReference>
<accession>A0A175YIV8</accession>
<keyword evidence="1" id="KW-0406">Ion transport</keyword>
<gene>
    <name evidence="5" type="ORF">DCAR_0935623</name>
</gene>
<dbReference type="AlphaFoldDB" id="A0A175YIV8"/>
<feature type="transmembrane region" description="Helical" evidence="4">
    <location>
        <begin position="98"/>
        <end position="121"/>
    </location>
</feature>
<feature type="transmembrane region" description="Helical" evidence="4">
    <location>
        <begin position="65"/>
        <end position="86"/>
    </location>
</feature>
<keyword evidence="2" id="KW-0407">Ion channel</keyword>
<proteinExistence type="predicted"/>
<organism evidence="5 6">
    <name type="scientific">Daucus carota subsp. sativus</name>
    <name type="common">Carrot</name>
    <dbReference type="NCBI Taxonomy" id="79200"/>
    <lineage>
        <taxon>Eukaryota</taxon>
        <taxon>Viridiplantae</taxon>
        <taxon>Streptophyta</taxon>
        <taxon>Embryophyta</taxon>
        <taxon>Tracheophyta</taxon>
        <taxon>Spermatophyta</taxon>
        <taxon>Magnoliopsida</taxon>
        <taxon>eudicotyledons</taxon>
        <taxon>Gunneridae</taxon>
        <taxon>Pentapetalae</taxon>
        <taxon>asterids</taxon>
        <taxon>campanulids</taxon>
        <taxon>Apiales</taxon>
        <taxon>Apiaceae</taxon>
        <taxon>Apioideae</taxon>
        <taxon>Scandiceae</taxon>
        <taxon>Daucinae</taxon>
        <taxon>Daucus</taxon>
        <taxon>Daucus sect. Daucus</taxon>
    </lineage>
</organism>
<feature type="transmembrane region" description="Helical" evidence="4">
    <location>
        <begin position="335"/>
        <end position="358"/>
    </location>
</feature>
<feature type="compositionally biased region" description="Basic and acidic residues" evidence="3">
    <location>
        <begin position="1"/>
        <end position="12"/>
    </location>
</feature>
<feature type="region of interest" description="Disordered" evidence="3">
    <location>
        <begin position="1"/>
        <end position="34"/>
    </location>
</feature>
<dbReference type="InterPro" id="IPR014710">
    <property type="entry name" value="RmlC-like_jellyroll"/>
</dbReference>
<dbReference type="Gene3D" id="1.10.287.70">
    <property type="match status" value="1"/>
</dbReference>
<dbReference type="GO" id="GO:0016020">
    <property type="term" value="C:membrane"/>
    <property type="evidence" value="ECO:0007669"/>
    <property type="project" value="UniProtKB-SubCell"/>
</dbReference>
<dbReference type="EMBL" id="CP093351">
    <property type="protein sequence ID" value="WOH16074.1"/>
    <property type="molecule type" value="Genomic_DNA"/>
</dbReference>
<sequence>MNNMEQHSELRHSASSVAVSVDSPPSNDQTLPKDNLANGPFSAIYKMIPGVMNPNSRRVRHWSKFIIYFFFLAFLLQTLLIFLWHLKQDKNCIANSGTLIEVLFDFLLQSSNLIFLLHITFKFRVAYVDPKSTLLVYHPKKVALNYLFGYFIFDLLLVLPFSLRIFEQIFQGYYSSSGPFEIFSFLQCLTLLCRILSLFADETSSAFFFESWSSKFVINLLSFFLFSHVVGSFWYNFALTRVAKCLYEACGEPWCLRYINCENEYGKIITDPSLKKWMNNNNATACFRKGGYDYGIYEQAVSLMTKSNLPMRYIYSLFWGFQQTSTLAGNQIPSFFVVEILFTMFVSAMGLLLFSLLIGNMQSFLQARGHRSSEKFVRGLDVEQWMSQRRLPEELKMKIRQSEQHNWVVTRGVNELDLLENLPDDLQRDIRRHLFKFYKKIPLFSLMDESILDAIRERMEQKNYIKGSRILVHGGLIDKMVFIGQGKLESIGEAEHVIPLSEGDFCGEELVTLCLEHYILNRDREQTNSST</sequence>
<keyword evidence="4" id="KW-1133">Transmembrane helix</keyword>
<evidence type="ECO:0000313" key="6">
    <source>
        <dbReference type="Proteomes" id="UP000077755"/>
    </source>
</evidence>
<dbReference type="Gene3D" id="1.10.287.630">
    <property type="entry name" value="Helix hairpin bin"/>
    <property type="match status" value="1"/>
</dbReference>
<evidence type="ECO:0000313" key="5">
    <source>
        <dbReference type="EMBL" id="WOH16074.1"/>
    </source>
</evidence>
<dbReference type="PANTHER" id="PTHR45651">
    <property type="entry name" value="CYCLIC NUCLEOTIDE-GATED ION CHANNEL 15-RELATED-RELATED"/>
    <property type="match status" value="1"/>
</dbReference>
<evidence type="ECO:0000256" key="1">
    <source>
        <dbReference type="ARBA" id="ARBA00023286"/>
    </source>
</evidence>
<evidence type="ECO:0000256" key="2">
    <source>
        <dbReference type="ARBA" id="ARBA00023303"/>
    </source>
</evidence>
<evidence type="ECO:0000256" key="3">
    <source>
        <dbReference type="SAM" id="MobiDB-lite"/>
    </source>
</evidence>
<dbReference type="Gramene" id="KZM83091">
    <property type="protein sequence ID" value="KZM83091"/>
    <property type="gene ID" value="DCAR_030660"/>
</dbReference>
<name>A0A175YIV8_DAUCS</name>
<reference evidence="5" key="1">
    <citation type="journal article" date="2016" name="Nat. Genet.">
        <title>A high-quality carrot genome assembly provides new insights into carotenoid accumulation and asterid genome evolution.</title>
        <authorList>
            <person name="Iorizzo M."/>
            <person name="Ellison S."/>
            <person name="Senalik D."/>
            <person name="Zeng P."/>
            <person name="Satapoomin P."/>
            <person name="Huang J."/>
            <person name="Bowman M."/>
            <person name="Iovene M."/>
            <person name="Sanseverino W."/>
            <person name="Cavagnaro P."/>
            <person name="Yildiz M."/>
            <person name="Macko-Podgorni A."/>
            <person name="Moranska E."/>
            <person name="Grzebelus E."/>
            <person name="Grzebelus D."/>
            <person name="Ashrafi H."/>
            <person name="Zheng Z."/>
            <person name="Cheng S."/>
            <person name="Spooner D."/>
            <person name="Van Deynze A."/>
            <person name="Simon P."/>
        </authorList>
    </citation>
    <scope>NUCLEOTIDE SEQUENCE</scope>
    <source>
        <tissue evidence="5">Leaf</tissue>
    </source>
</reference>
<dbReference type="CDD" id="cd00038">
    <property type="entry name" value="CAP_ED"/>
    <property type="match status" value="1"/>
</dbReference>
<dbReference type="SUPFAM" id="SSF81324">
    <property type="entry name" value="Voltage-gated potassium channels"/>
    <property type="match status" value="1"/>
</dbReference>
<keyword evidence="6" id="KW-1185">Reference proteome</keyword>
<keyword evidence="1" id="KW-0813">Transport</keyword>
<protein>
    <submittedName>
        <fullName evidence="5">Uncharacterized protein</fullName>
    </submittedName>
</protein>
<dbReference type="SUPFAM" id="SSF51206">
    <property type="entry name" value="cAMP-binding domain-like"/>
    <property type="match status" value="1"/>
</dbReference>
<dbReference type="InterPro" id="IPR000595">
    <property type="entry name" value="cNMP-bd_dom"/>
</dbReference>
<feature type="compositionally biased region" description="Low complexity" evidence="3">
    <location>
        <begin position="13"/>
        <end position="26"/>
    </location>
</feature>